<name>A0A4Z2CZL3_SCHJA</name>
<organism evidence="1 2">
    <name type="scientific">Schistosoma japonicum</name>
    <name type="common">Blood fluke</name>
    <dbReference type="NCBI Taxonomy" id="6182"/>
    <lineage>
        <taxon>Eukaryota</taxon>
        <taxon>Metazoa</taxon>
        <taxon>Spiralia</taxon>
        <taxon>Lophotrochozoa</taxon>
        <taxon>Platyhelminthes</taxon>
        <taxon>Trematoda</taxon>
        <taxon>Digenea</taxon>
        <taxon>Strigeidida</taxon>
        <taxon>Schistosomatoidea</taxon>
        <taxon>Schistosomatidae</taxon>
        <taxon>Schistosoma</taxon>
    </lineage>
</organism>
<keyword evidence="2" id="KW-1185">Reference proteome</keyword>
<evidence type="ECO:0000313" key="1">
    <source>
        <dbReference type="EMBL" id="TNN09644.1"/>
    </source>
</evidence>
<evidence type="ECO:0000313" key="2">
    <source>
        <dbReference type="Proteomes" id="UP000311919"/>
    </source>
</evidence>
<reference evidence="1 2" key="1">
    <citation type="submission" date="2019-03" db="EMBL/GenBank/DDBJ databases">
        <title>An improved genome assembly of the fluke Schistosoma japonicum.</title>
        <authorList>
            <person name="Hu W."/>
            <person name="Luo F."/>
            <person name="Yin M."/>
            <person name="Mo X."/>
            <person name="Sun C."/>
            <person name="Wu Q."/>
            <person name="Zhu B."/>
            <person name="Xiang M."/>
            <person name="Wang J."/>
            <person name="Wang Y."/>
            <person name="Zhang T."/>
            <person name="Xu B."/>
            <person name="Zheng H."/>
            <person name="Feng Z."/>
        </authorList>
    </citation>
    <scope>NUCLEOTIDE SEQUENCE [LARGE SCALE GENOMIC DNA]</scope>
    <source>
        <strain evidence="1">HuSjv2</strain>
        <tissue evidence="1">Worms</tissue>
    </source>
</reference>
<dbReference type="Proteomes" id="UP000311919">
    <property type="component" value="Unassembled WGS sequence"/>
</dbReference>
<dbReference type="AlphaFoldDB" id="A0A4Z2CZL3"/>
<proteinExistence type="predicted"/>
<accession>A0A4Z2CZL3</accession>
<protein>
    <submittedName>
        <fullName evidence="1">Uncharacterized protein</fullName>
    </submittedName>
</protein>
<dbReference type="OrthoDB" id="6256193at2759"/>
<dbReference type="STRING" id="6182.A0A4Z2CZL3"/>
<comment type="caution">
    <text evidence="1">The sequence shown here is derived from an EMBL/GenBank/DDBJ whole genome shotgun (WGS) entry which is preliminary data.</text>
</comment>
<sequence length="577" mass="65271">MDCVLSDLRQSCVKSDLTSQHELIVKFEKWCRIYIDADNAQSINHYLCEVLPIFYSHSLLGCSLCRVDNRMTWTSLLASFLDSKVLVQKHYFHDANFLSSKDLCMVEFTLLGETVYLVDILLQMNTVALVPEFADSVAKRIFSLDSLTFKHHENSIRILMLYKWLDHNFSQIVKPTYEQLGKYLNADNVFEWMRQRIKTNIGLAYWKTCTTADKVQALLNGFDLPTLAVLLNPSSISDKGELSNYKKQSISRHLKKKKHGQLEKQKPEGKYYLLTLLLVDDVCTDFLEEMNEQLNQLSQHLPRQLENPSSLAVNCNTDTAEKKLNPRNIREHSISSNAEMASDDYSMDRPSKKTKLISNPEYTNTVRRDINIDQTGQSDVHIKTPLSKKPTISIRAVSSRLCEGSPRKVNALKNDRTSTTNSSKVKAVFVSPITRARKKGDASQENPNAKIETEVPVQDTDISQVEQDAVRIETHLGGKPTIPIRTVSSRLCEGSPRKVSTPKNDALSIVNANKIIGGGEDKETTSTNVSVSLHNRRLTNNVRQNSVTGSPTSVNADVYMTPVLRSRYSLRTRRSLK</sequence>
<dbReference type="EMBL" id="SKCS01000393">
    <property type="protein sequence ID" value="TNN09644.1"/>
    <property type="molecule type" value="Genomic_DNA"/>
</dbReference>
<gene>
    <name evidence="1" type="ORF">EWB00_006171</name>
</gene>